<sequence>MAEEPEAEEEDEEMEEEQEEGKTEAQEEENDGEGSEEESSESEGGDFESVHVDRIGAIVLVKFKGSPDWPARVVNQARVPRSVLKVRHTQKPICVQYFPDGEL</sequence>
<evidence type="ECO:0000259" key="2">
    <source>
        <dbReference type="PROSITE" id="PS50812"/>
    </source>
</evidence>
<dbReference type="Gene3D" id="2.30.30.140">
    <property type="match status" value="1"/>
</dbReference>
<dbReference type="InterPro" id="IPR000313">
    <property type="entry name" value="PWWP_dom"/>
</dbReference>
<comment type="caution">
    <text evidence="3">The sequence shown here is derived from an EMBL/GenBank/DDBJ whole genome shotgun (WGS) entry which is preliminary data.</text>
</comment>
<dbReference type="AlphaFoldDB" id="A0A8H5I173"/>
<organism evidence="3 4">
    <name type="scientific">Collybiopsis confluens</name>
    <dbReference type="NCBI Taxonomy" id="2823264"/>
    <lineage>
        <taxon>Eukaryota</taxon>
        <taxon>Fungi</taxon>
        <taxon>Dikarya</taxon>
        <taxon>Basidiomycota</taxon>
        <taxon>Agaricomycotina</taxon>
        <taxon>Agaricomycetes</taxon>
        <taxon>Agaricomycetidae</taxon>
        <taxon>Agaricales</taxon>
        <taxon>Marasmiineae</taxon>
        <taxon>Omphalotaceae</taxon>
        <taxon>Collybiopsis</taxon>
    </lineage>
</organism>
<dbReference type="PROSITE" id="PS50812">
    <property type="entry name" value="PWWP"/>
    <property type="match status" value="1"/>
</dbReference>
<keyword evidence="4" id="KW-1185">Reference proteome</keyword>
<evidence type="ECO:0000256" key="1">
    <source>
        <dbReference type="SAM" id="MobiDB-lite"/>
    </source>
</evidence>
<gene>
    <name evidence="3" type="ORF">D9757_000443</name>
</gene>
<feature type="compositionally biased region" description="Acidic residues" evidence="1">
    <location>
        <begin position="1"/>
        <end position="19"/>
    </location>
</feature>
<name>A0A8H5I173_9AGAR</name>
<feature type="region of interest" description="Disordered" evidence="1">
    <location>
        <begin position="1"/>
        <end position="50"/>
    </location>
</feature>
<dbReference type="SUPFAM" id="SSF63748">
    <property type="entry name" value="Tudor/PWWP/MBT"/>
    <property type="match status" value="1"/>
</dbReference>
<evidence type="ECO:0000313" key="3">
    <source>
        <dbReference type="EMBL" id="KAF5393271.1"/>
    </source>
</evidence>
<accession>A0A8H5I173</accession>
<dbReference type="Proteomes" id="UP000518752">
    <property type="component" value="Unassembled WGS sequence"/>
</dbReference>
<feature type="compositionally biased region" description="Acidic residues" evidence="1">
    <location>
        <begin position="26"/>
        <end position="46"/>
    </location>
</feature>
<dbReference type="OrthoDB" id="62853at2759"/>
<feature type="domain" description="PWWP" evidence="2">
    <location>
        <begin position="55"/>
        <end position="103"/>
    </location>
</feature>
<protein>
    <recommendedName>
        <fullName evidence="2">PWWP domain-containing protein</fullName>
    </recommendedName>
</protein>
<dbReference type="EMBL" id="JAACJN010000002">
    <property type="protein sequence ID" value="KAF5393271.1"/>
    <property type="molecule type" value="Genomic_DNA"/>
</dbReference>
<dbReference type="Pfam" id="PF00855">
    <property type="entry name" value="PWWP"/>
    <property type="match status" value="1"/>
</dbReference>
<proteinExistence type="predicted"/>
<evidence type="ECO:0000313" key="4">
    <source>
        <dbReference type="Proteomes" id="UP000518752"/>
    </source>
</evidence>
<reference evidence="3 4" key="1">
    <citation type="journal article" date="2020" name="ISME J.">
        <title>Uncovering the hidden diversity of litter-decomposition mechanisms in mushroom-forming fungi.</title>
        <authorList>
            <person name="Floudas D."/>
            <person name="Bentzer J."/>
            <person name="Ahren D."/>
            <person name="Johansson T."/>
            <person name="Persson P."/>
            <person name="Tunlid A."/>
        </authorList>
    </citation>
    <scope>NUCLEOTIDE SEQUENCE [LARGE SCALE GENOMIC DNA]</scope>
    <source>
        <strain evidence="3 4">CBS 406.79</strain>
    </source>
</reference>